<dbReference type="GO" id="GO:0005737">
    <property type="term" value="C:cytoplasm"/>
    <property type="evidence" value="ECO:0007669"/>
    <property type="project" value="UniProtKB-ARBA"/>
</dbReference>
<protein>
    <submittedName>
        <fullName evidence="3">DUF1000-domain-containing protein</fullName>
    </submittedName>
</protein>
<dbReference type="Gene3D" id="2.60.120.470">
    <property type="entry name" value="PITH domain"/>
    <property type="match status" value="1"/>
</dbReference>
<dbReference type="Proteomes" id="UP000799118">
    <property type="component" value="Unassembled WGS sequence"/>
</dbReference>
<sequence length="225" mass="24827">MSSSNSVAADRLGGDHSNLWDCIDRDNVHGLNLAVPEDAKEVIKPWDKREDTEKFAESNVDVDDQVIIHVPFSQNVRLRSVLLKLGTQPNIYHCFSVPIFPFIGRGETAPNHLQIFANHPNIVDFSEAETAKAQLDISLLQGESNVVEYPLRVAAFASINSVSLFFSESVGGNTSRIYYIGFKGDVLQLKKDKDPQMDVPAANAADAPIFDRLQDKASGQQTTAR</sequence>
<comment type="similarity">
    <text evidence="1">Belongs to the PITHD1 family.</text>
</comment>
<reference evidence="3" key="1">
    <citation type="journal article" date="2019" name="Environ. Microbiol.">
        <title>Fungal ecological strategies reflected in gene transcription - a case study of two litter decomposers.</title>
        <authorList>
            <person name="Barbi F."/>
            <person name="Kohler A."/>
            <person name="Barry K."/>
            <person name="Baskaran P."/>
            <person name="Daum C."/>
            <person name="Fauchery L."/>
            <person name="Ihrmark K."/>
            <person name="Kuo A."/>
            <person name="LaButti K."/>
            <person name="Lipzen A."/>
            <person name="Morin E."/>
            <person name="Grigoriev I.V."/>
            <person name="Henrissat B."/>
            <person name="Lindahl B."/>
            <person name="Martin F."/>
        </authorList>
    </citation>
    <scope>NUCLEOTIDE SEQUENCE</scope>
    <source>
        <strain evidence="3">JB14</strain>
    </source>
</reference>
<evidence type="ECO:0000256" key="1">
    <source>
        <dbReference type="ARBA" id="ARBA00025788"/>
    </source>
</evidence>
<evidence type="ECO:0000259" key="2">
    <source>
        <dbReference type="PROSITE" id="PS51532"/>
    </source>
</evidence>
<evidence type="ECO:0000313" key="3">
    <source>
        <dbReference type="EMBL" id="KAE9403956.1"/>
    </source>
</evidence>
<organism evidence="3 4">
    <name type="scientific">Gymnopus androsaceus JB14</name>
    <dbReference type="NCBI Taxonomy" id="1447944"/>
    <lineage>
        <taxon>Eukaryota</taxon>
        <taxon>Fungi</taxon>
        <taxon>Dikarya</taxon>
        <taxon>Basidiomycota</taxon>
        <taxon>Agaricomycotina</taxon>
        <taxon>Agaricomycetes</taxon>
        <taxon>Agaricomycetidae</taxon>
        <taxon>Agaricales</taxon>
        <taxon>Marasmiineae</taxon>
        <taxon>Omphalotaceae</taxon>
        <taxon>Gymnopus</taxon>
    </lineage>
</organism>
<dbReference type="InterPro" id="IPR045099">
    <property type="entry name" value="PITH1-like"/>
</dbReference>
<feature type="domain" description="PITH" evidence="2">
    <location>
        <begin position="8"/>
        <end position="202"/>
    </location>
</feature>
<proteinExistence type="inferred from homology"/>
<dbReference type="GO" id="GO:0005634">
    <property type="term" value="C:nucleus"/>
    <property type="evidence" value="ECO:0007669"/>
    <property type="project" value="TreeGrafter"/>
</dbReference>
<dbReference type="SUPFAM" id="SSF49785">
    <property type="entry name" value="Galactose-binding domain-like"/>
    <property type="match status" value="1"/>
</dbReference>
<accession>A0A6A4I0D6</accession>
<dbReference type="InterPro" id="IPR010400">
    <property type="entry name" value="PITH_dom"/>
</dbReference>
<dbReference type="AlphaFoldDB" id="A0A6A4I0D6"/>
<dbReference type="PANTHER" id="PTHR12175">
    <property type="entry name" value="AD039 HT014 THIOREDOXIN FAMILY TRP26"/>
    <property type="match status" value="1"/>
</dbReference>
<evidence type="ECO:0000313" key="4">
    <source>
        <dbReference type="Proteomes" id="UP000799118"/>
    </source>
</evidence>
<dbReference type="EMBL" id="ML769420">
    <property type="protein sequence ID" value="KAE9403956.1"/>
    <property type="molecule type" value="Genomic_DNA"/>
</dbReference>
<dbReference type="PANTHER" id="PTHR12175:SF1">
    <property type="entry name" value="PITH DOMAIN-CONTAINING PROTEIN 1"/>
    <property type="match status" value="1"/>
</dbReference>
<dbReference type="InterPro" id="IPR037047">
    <property type="entry name" value="PITH_dom_sf"/>
</dbReference>
<dbReference type="InterPro" id="IPR008979">
    <property type="entry name" value="Galactose-bd-like_sf"/>
</dbReference>
<dbReference type="OrthoDB" id="2635at2759"/>
<dbReference type="PROSITE" id="PS51532">
    <property type="entry name" value="PITH"/>
    <property type="match status" value="1"/>
</dbReference>
<dbReference type="Pfam" id="PF06201">
    <property type="entry name" value="PITH"/>
    <property type="match status" value="1"/>
</dbReference>
<gene>
    <name evidence="3" type="ORF">BT96DRAFT_444148</name>
</gene>
<name>A0A6A4I0D6_9AGAR</name>
<keyword evidence="4" id="KW-1185">Reference proteome</keyword>